<accession>A0ACB9QGL5</accession>
<protein>
    <submittedName>
        <fullName evidence="1">Uncharacterized protein</fullName>
    </submittedName>
</protein>
<dbReference type="EMBL" id="CM039426">
    <property type="protein sequence ID" value="KAI4357530.1"/>
    <property type="molecule type" value="Genomic_DNA"/>
</dbReference>
<proteinExistence type="predicted"/>
<comment type="caution">
    <text evidence="1">The sequence shown here is derived from an EMBL/GenBank/DDBJ whole genome shotgun (WGS) entry which is preliminary data.</text>
</comment>
<gene>
    <name evidence="1" type="ORF">L6164_001472</name>
</gene>
<reference evidence="1 2" key="1">
    <citation type="journal article" date="2022" name="DNA Res.">
        <title>Chromosomal-level genome assembly of the orchid tree Bauhinia variegata (Leguminosae; Cercidoideae) supports the allotetraploid origin hypothesis of Bauhinia.</title>
        <authorList>
            <person name="Zhong Y."/>
            <person name="Chen Y."/>
            <person name="Zheng D."/>
            <person name="Pang J."/>
            <person name="Liu Y."/>
            <person name="Luo S."/>
            <person name="Meng S."/>
            <person name="Qian L."/>
            <person name="Wei D."/>
            <person name="Dai S."/>
            <person name="Zhou R."/>
        </authorList>
    </citation>
    <scope>NUCLEOTIDE SEQUENCE [LARGE SCALE GENOMIC DNA]</scope>
    <source>
        <strain evidence="1">BV-YZ2020</strain>
    </source>
</reference>
<name>A0ACB9QGL5_BAUVA</name>
<sequence>MAALQSVAQSNMSTSGNSYSSCKDGAAATPASENMVSDQFPAGLRVMVVDDDATTLKIIEQMSRRCRYNVTTCFRATVALNLLRERKGSFDVVLSDVHMPDMDGYKLLELIGLEMDLPVIMMSADSRTSAVMKGIRHGACDYLIKPVREEELKNIWQHVVRKKWNEENKEHEHSSSLDDNDRNKRGNDEAEYTSSVIDAAEVVKAPKRRSTSKEDVDSDLENDDPSTTKKPRVVWSVELHQQFVSAVNQLGLDKAVPKRILELMNVPGLTRENVASHLQKFRLYLKRISGVAQQQNSISGPVESNMKLGGLGRFGIQALAATGHVPPETLAALHAELYGHPAGNVISTMDQTALLQASIHGSKHYPAEHGVAYGQPLVKCPSNVSKSFPQGILTVDDASPAYGAWPPSNTVGSLGPNSILEGAGPQHNNMMDTLQHQHQQRQLPQQMQQQQLQHQSTIHDQSRSINVQPSCLVVPSKSSGSLPAGNRHASVNQNSRFGRNPFIDYSLFSPQSNDSSLNVAQFPDGEINGRGVLSRYNSPSTISPSASLGPLNTDNSNTQQLQNSALTLGSLKQFPTGVPNISDTQGLYCTGSGDALGQGALRNLGFVGKGTSIPSRFAAHEIESSMNEFSQGNISVDSNGNTVKEEPNIDFVDNSKGGFPAFRRY</sequence>
<dbReference type="Proteomes" id="UP000828941">
    <property type="component" value="Chromosome 1"/>
</dbReference>
<keyword evidence="2" id="KW-1185">Reference proteome</keyword>
<evidence type="ECO:0000313" key="1">
    <source>
        <dbReference type="EMBL" id="KAI4357530.1"/>
    </source>
</evidence>
<organism evidence="1 2">
    <name type="scientific">Bauhinia variegata</name>
    <name type="common">Purple orchid tree</name>
    <name type="synonym">Phanera variegata</name>
    <dbReference type="NCBI Taxonomy" id="167791"/>
    <lineage>
        <taxon>Eukaryota</taxon>
        <taxon>Viridiplantae</taxon>
        <taxon>Streptophyta</taxon>
        <taxon>Embryophyta</taxon>
        <taxon>Tracheophyta</taxon>
        <taxon>Spermatophyta</taxon>
        <taxon>Magnoliopsida</taxon>
        <taxon>eudicotyledons</taxon>
        <taxon>Gunneridae</taxon>
        <taxon>Pentapetalae</taxon>
        <taxon>rosids</taxon>
        <taxon>fabids</taxon>
        <taxon>Fabales</taxon>
        <taxon>Fabaceae</taxon>
        <taxon>Cercidoideae</taxon>
        <taxon>Cercideae</taxon>
        <taxon>Bauhiniinae</taxon>
        <taxon>Bauhinia</taxon>
    </lineage>
</organism>
<evidence type="ECO:0000313" key="2">
    <source>
        <dbReference type="Proteomes" id="UP000828941"/>
    </source>
</evidence>